<dbReference type="InterPro" id="IPR002495">
    <property type="entry name" value="Glyco_trans_8"/>
</dbReference>
<keyword evidence="2" id="KW-0808">Transferase</keyword>
<organism evidence="4 5">
    <name type="scientific">Helicobacter baculiformis</name>
    <dbReference type="NCBI Taxonomy" id="427351"/>
    <lineage>
        <taxon>Bacteria</taxon>
        <taxon>Pseudomonadati</taxon>
        <taxon>Campylobacterota</taxon>
        <taxon>Epsilonproteobacteria</taxon>
        <taxon>Campylobacterales</taxon>
        <taxon>Helicobacteraceae</taxon>
        <taxon>Helicobacter</taxon>
    </lineage>
</organism>
<keyword evidence="1" id="KW-0328">Glycosyltransferase</keyword>
<gene>
    <name evidence="4" type="ORF">ACFOPX_07180</name>
</gene>
<dbReference type="InterPro" id="IPR029044">
    <property type="entry name" value="Nucleotide-diphossugar_trans"/>
</dbReference>
<comment type="caution">
    <text evidence="4">The sequence shown here is derived from an EMBL/GenBank/DDBJ whole genome shotgun (WGS) entry which is preliminary data.</text>
</comment>
<evidence type="ECO:0000256" key="1">
    <source>
        <dbReference type="ARBA" id="ARBA00022676"/>
    </source>
</evidence>
<keyword evidence="3" id="KW-0479">Metal-binding</keyword>
<dbReference type="SUPFAM" id="SSF53448">
    <property type="entry name" value="Nucleotide-diphospho-sugar transferases"/>
    <property type="match status" value="1"/>
</dbReference>
<accession>A0ABV7ZIA7</accession>
<dbReference type="EMBL" id="JBHRZO010000048">
    <property type="protein sequence ID" value="MFC3848294.1"/>
    <property type="molecule type" value="Genomic_DNA"/>
</dbReference>
<dbReference type="PANTHER" id="PTHR13778">
    <property type="entry name" value="GLYCOSYLTRANSFERASE 8 DOMAIN-CONTAINING PROTEIN"/>
    <property type="match status" value="1"/>
</dbReference>
<keyword evidence="5" id="KW-1185">Reference proteome</keyword>
<reference evidence="5" key="1">
    <citation type="journal article" date="2019" name="Int. J. Syst. Evol. Microbiol.">
        <title>The Global Catalogue of Microorganisms (GCM) 10K type strain sequencing project: providing services to taxonomists for standard genome sequencing and annotation.</title>
        <authorList>
            <consortium name="The Broad Institute Genomics Platform"/>
            <consortium name="The Broad Institute Genome Sequencing Center for Infectious Disease"/>
            <person name="Wu L."/>
            <person name="Ma J."/>
        </authorList>
    </citation>
    <scope>NUCLEOTIDE SEQUENCE [LARGE SCALE GENOMIC DNA]</scope>
    <source>
        <strain evidence="5">CCUG 53816</strain>
    </source>
</reference>
<evidence type="ECO:0000256" key="2">
    <source>
        <dbReference type="ARBA" id="ARBA00022679"/>
    </source>
</evidence>
<dbReference type="RefSeq" id="WP_382262756.1">
    <property type="nucleotide sequence ID" value="NZ_JBHRZO010000048.1"/>
</dbReference>
<dbReference type="Gene3D" id="3.90.550.10">
    <property type="entry name" value="Spore Coat Polysaccharide Biosynthesis Protein SpsA, Chain A"/>
    <property type="match status" value="1"/>
</dbReference>
<dbReference type="Proteomes" id="UP001595783">
    <property type="component" value="Unassembled WGS sequence"/>
</dbReference>
<sequence>MRSFLSMSHVPIAMAFDRNYLCPAAVAIHSLLTCLQRSRERITPPPPTYTIHIFSIGLTSNDLQKLTSILEPYAHFISLDFINIEAWLEKIHNPFPPAFLARFSQMVLVKYFLADLFPQYDKIIWTDVDVLFLDDPTLDFLTLNTSEPYYLHAVFTSEYRHALEGFWLCNLTYMRTHNWTQKVLDRIHTQQILNEPQLISFVWPNEIAQLPLKYCVFPAHYESRTIDYVHPNDLPFLQESLDRPIILHYCDFHGVPKPWDLPLSLKAGLWLEILLQTPFAHDFLQNWDCRQSFFIKETVYQFYFSNKYSTLTLVFVIPFKFLKSYLKAVKERLFSEGWRALAGRMKAKLLKYIVKARK</sequence>
<evidence type="ECO:0000313" key="4">
    <source>
        <dbReference type="EMBL" id="MFC3848294.1"/>
    </source>
</evidence>
<evidence type="ECO:0000313" key="5">
    <source>
        <dbReference type="Proteomes" id="UP001595783"/>
    </source>
</evidence>
<dbReference type="InterPro" id="IPR050748">
    <property type="entry name" value="Glycosyltrans_8_dom-fam"/>
</dbReference>
<dbReference type="PANTHER" id="PTHR13778:SF47">
    <property type="entry name" value="LIPOPOLYSACCHARIDE 1,3-GALACTOSYLTRANSFERASE"/>
    <property type="match status" value="1"/>
</dbReference>
<name>A0ABV7ZIA7_9HELI</name>
<protein>
    <submittedName>
        <fullName evidence="4">Glycosyltransferase</fullName>
    </submittedName>
</protein>
<proteinExistence type="predicted"/>
<dbReference type="Pfam" id="PF01501">
    <property type="entry name" value="Glyco_transf_8"/>
    <property type="match status" value="1"/>
</dbReference>
<evidence type="ECO:0000256" key="3">
    <source>
        <dbReference type="ARBA" id="ARBA00022723"/>
    </source>
</evidence>